<dbReference type="InterPro" id="IPR005064">
    <property type="entry name" value="BUG"/>
</dbReference>
<dbReference type="SUPFAM" id="SSF53850">
    <property type="entry name" value="Periplasmic binding protein-like II"/>
    <property type="match status" value="1"/>
</dbReference>
<name>A0A840Y5Z7_9PROT</name>
<keyword evidence="2" id="KW-0675">Receptor</keyword>
<evidence type="ECO:0000313" key="2">
    <source>
        <dbReference type="EMBL" id="MBB5696165.1"/>
    </source>
</evidence>
<keyword evidence="3" id="KW-1185">Reference proteome</keyword>
<dbReference type="AlphaFoldDB" id="A0A840Y5Z7"/>
<dbReference type="Gene3D" id="3.40.190.10">
    <property type="entry name" value="Periplasmic binding protein-like II"/>
    <property type="match status" value="1"/>
</dbReference>
<dbReference type="PANTHER" id="PTHR42928">
    <property type="entry name" value="TRICARBOXYLATE-BINDING PROTEIN"/>
    <property type="match status" value="1"/>
</dbReference>
<dbReference type="Proteomes" id="UP000580654">
    <property type="component" value="Unassembled WGS sequence"/>
</dbReference>
<dbReference type="Pfam" id="PF03401">
    <property type="entry name" value="TctC"/>
    <property type="match status" value="1"/>
</dbReference>
<dbReference type="PIRSF" id="PIRSF017082">
    <property type="entry name" value="YflP"/>
    <property type="match status" value="1"/>
</dbReference>
<dbReference type="PANTHER" id="PTHR42928:SF5">
    <property type="entry name" value="BLR1237 PROTEIN"/>
    <property type="match status" value="1"/>
</dbReference>
<evidence type="ECO:0000313" key="3">
    <source>
        <dbReference type="Proteomes" id="UP000580654"/>
    </source>
</evidence>
<dbReference type="InterPro" id="IPR042100">
    <property type="entry name" value="Bug_dom1"/>
</dbReference>
<evidence type="ECO:0000256" key="1">
    <source>
        <dbReference type="ARBA" id="ARBA00006987"/>
    </source>
</evidence>
<dbReference type="Gene3D" id="3.40.190.150">
    <property type="entry name" value="Bordetella uptake gene, domain 1"/>
    <property type="match status" value="1"/>
</dbReference>
<protein>
    <submittedName>
        <fullName evidence="2">Tripartite-type tricarboxylate transporter receptor subunit TctC</fullName>
    </submittedName>
</protein>
<reference evidence="2 3" key="1">
    <citation type="submission" date="2020-08" db="EMBL/GenBank/DDBJ databases">
        <title>Genomic Encyclopedia of Type Strains, Phase IV (KMG-IV): sequencing the most valuable type-strain genomes for metagenomic binning, comparative biology and taxonomic classification.</title>
        <authorList>
            <person name="Goeker M."/>
        </authorList>
    </citation>
    <scope>NUCLEOTIDE SEQUENCE [LARGE SCALE GENOMIC DNA]</scope>
    <source>
        <strain evidence="2 3">DSM 25622</strain>
    </source>
</reference>
<dbReference type="CDD" id="cd07012">
    <property type="entry name" value="PBP2_Bug_TTT"/>
    <property type="match status" value="1"/>
</dbReference>
<gene>
    <name evidence="2" type="ORF">FHS87_004235</name>
</gene>
<comment type="caution">
    <text evidence="2">The sequence shown here is derived from an EMBL/GenBank/DDBJ whole genome shotgun (WGS) entry which is preliminary data.</text>
</comment>
<comment type="similarity">
    <text evidence="1">Belongs to the UPF0065 (bug) family.</text>
</comment>
<sequence length="322" mass="34051">MNRRNLLMLTGSCLTPAQLHAQQQRSWPSGRSIEIIVPFPPGGGMDVMARAFLPFLQAHLSGASFVIINRGGAGGQIGIEAVANAKPDGYTLGTAAFLSLVSMPIERQVRWRAADLTYLGNVVDDPCGLFVATSSPFKSLSDVVAAAKAQPGQLNFGIVGIGGDDHITMLLLEEAAGVRLSNVPFTGTAQMLTPLLGGLLELGAFNLSEGLPLVREGKIRALGLAAPERSTLAPQVPTYREQGIDLIGSASRGFFAPPGLPASVRDPLQAAFAAALADPAWLQAAERLALPQRPLVGEAYRDAVLASSETLNALWKRRPWKD</sequence>
<dbReference type="RefSeq" id="WP_184521260.1">
    <property type="nucleotide sequence ID" value="NZ_JACIJD010000031.1"/>
</dbReference>
<accession>A0A840Y5Z7</accession>
<dbReference type="EMBL" id="JACIJD010000031">
    <property type="protein sequence ID" value="MBB5696165.1"/>
    <property type="molecule type" value="Genomic_DNA"/>
</dbReference>
<proteinExistence type="inferred from homology"/>
<organism evidence="2 3">
    <name type="scientific">Muricoccus pecuniae</name>
    <dbReference type="NCBI Taxonomy" id="693023"/>
    <lineage>
        <taxon>Bacteria</taxon>
        <taxon>Pseudomonadati</taxon>
        <taxon>Pseudomonadota</taxon>
        <taxon>Alphaproteobacteria</taxon>
        <taxon>Acetobacterales</taxon>
        <taxon>Roseomonadaceae</taxon>
        <taxon>Muricoccus</taxon>
    </lineage>
</organism>